<evidence type="ECO:0000256" key="16">
    <source>
        <dbReference type="SAM" id="MobiDB-lite"/>
    </source>
</evidence>
<dbReference type="GO" id="GO:0005524">
    <property type="term" value="F:ATP binding"/>
    <property type="evidence" value="ECO:0007669"/>
    <property type="project" value="UniProtKB-KW"/>
</dbReference>
<comment type="caution">
    <text evidence="18">The sequence shown here is derived from an EMBL/GenBank/DDBJ whole genome shotgun (WGS) entry which is preliminary data.</text>
</comment>
<evidence type="ECO:0000256" key="9">
    <source>
        <dbReference type="ARBA" id="ARBA00022884"/>
    </source>
</evidence>
<dbReference type="InterPro" id="IPR036282">
    <property type="entry name" value="Glutathione-S-Trfase_C_sf"/>
</dbReference>
<keyword evidence="7 15" id="KW-0547">Nucleotide-binding</keyword>
<feature type="region of interest" description="Disordered" evidence="16">
    <location>
        <begin position="870"/>
        <end position="889"/>
    </location>
</feature>
<keyword evidence="4" id="KW-0963">Cytoplasm</keyword>
<dbReference type="AlphaFoldDB" id="A0A5B7D7R1"/>
<dbReference type="GO" id="GO:0000049">
    <property type="term" value="F:tRNA binding"/>
    <property type="evidence" value="ECO:0007669"/>
    <property type="project" value="UniProtKB-UniRule"/>
</dbReference>
<keyword evidence="12" id="KW-0539">Nucleus</keyword>
<dbReference type="PROSITE" id="PS50886">
    <property type="entry name" value="TRBD"/>
    <property type="match status" value="1"/>
</dbReference>
<accession>A0A5B7D7R1</accession>
<dbReference type="InterPro" id="IPR002307">
    <property type="entry name" value="Tyr-tRNA-ligase"/>
</dbReference>
<dbReference type="Gene3D" id="3.40.50.620">
    <property type="entry name" value="HUPs"/>
    <property type="match status" value="2"/>
</dbReference>
<dbReference type="InterPro" id="IPR050489">
    <property type="entry name" value="Tyr-tRNA_synthase"/>
</dbReference>
<keyword evidence="19" id="KW-1185">Reference proteome</keyword>
<dbReference type="PANTHER" id="PTHR46264">
    <property type="entry name" value="TYROSINE-TRNA LIGASE"/>
    <property type="match status" value="1"/>
</dbReference>
<evidence type="ECO:0000256" key="15">
    <source>
        <dbReference type="RuleBase" id="RU361234"/>
    </source>
</evidence>
<dbReference type="SUPFAM" id="SSF47616">
    <property type="entry name" value="GST C-terminal domain-like"/>
    <property type="match status" value="1"/>
</dbReference>
<dbReference type="Pfam" id="PF00579">
    <property type="entry name" value="tRNA-synt_1b"/>
    <property type="match status" value="2"/>
</dbReference>
<sequence>MSQCEDCSYNYFKGIGRIYESSSKAVQFNKVTESFIEVRFSSEQDVFSSWVFVGAVQAVSASSAPKMRRYVVVRCSSYMRWSWFVFWRKVLAEPKMSAVKISPEKLQAIDDYLCNYSYIEGSFATHSDHVLSEFLTPIISDLSHHVHTSRWWKHIQTFELHEFQGMARSIDEILNVLGKATKVPEMSGKEHLSLICRRLDEVIGEDRIAAIVKERPLKIYWGTATTGKPHVAYFVPMTKIADFLHAGCEVTVLLADLHAYLDNMKAPWSLIEYRTRYYKAVIEAMLKAIGVSVENLRFVQGRNYQLGSDYTRDMYRLAAMVTEHDAKKAGAEVVKQVDAPFQSGLLYPGLQALDEEYLQVDAQFGGVDQRKIFMYAEKYLPKLGYQKRSHLMNPMVPGLTGGKMSSSEVDSKIDLLDSADAVAQKLRGASCDPATPDNGVMAFVNYVVFPVLEMQGKSFQINGQVYSTFEKLKENFIKCKVSGDDIKSFVIDVLNSLLQHIRYEFAKPELKELAKLAYPNSIIDEPAPQARQDGEKSVAHEMNLDDRVQLMSRNLSHPPPDTLRTVLAKTPRVLWSVSLTRPPDCCIVSHVAKLRDFLAAGCRVTVLASDILSHLDGCQVAWDFVSNIADYYLELIKATMTALNIAMDNVQFVKGSSFQEGKEYVLDLYKMTALVTCKDSSQAISSVVKDPNLLSALLYPDMMALDEKHLHANIHYCSSKYSPVFEFAQKSLPLVGGEPCAPLLGAEMPSLLNRPALTPDEEYIGLVEQESQLKKKIKSAFCEEGNVTFNPVLSLVKNVIFPWLEKDKFVVVRTEENGGNLEFDSFAPLEELFSEKKLHPGDLKNSVLEYMKKIIQPIRKAAESPTMKKLHNLAYPPPPKKVKGPQKAAGGDEFVPSKFDMRVGKVVEVSRHPDAESLYVEKIDIGEPEPRTIVSGLVKYVPIEEMQDRMVVVLANLKPANMRGVKSAGMVLCASAGEPAVIEPLQPPQGSKPGERIMVEGYDGPPDPVLNTKKSDALAKMLAGFRTDASLQATWNKNVLGTSNGLITVSSLKDAPIK</sequence>
<dbReference type="FunFam" id="2.40.50.140:FF:000047">
    <property type="entry name" value="tyrosine--tRNA ligase, cytoplasmic isoform X2"/>
    <property type="match status" value="1"/>
</dbReference>
<dbReference type="InterPro" id="IPR012340">
    <property type="entry name" value="NA-bd_OB-fold"/>
</dbReference>
<evidence type="ECO:0000256" key="2">
    <source>
        <dbReference type="ARBA" id="ARBA00004496"/>
    </source>
</evidence>
<evidence type="ECO:0000256" key="7">
    <source>
        <dbReference type="ARBA" id="ARBA00022741"/>
    </source>
</evidence>
<evidence type="ECO:0000256" key="14">
    <source>
        <dbReference type="PROSITE-ProRule" id="PRU00209"/>
    </source>
</evidence>
<dbReference type="InterPro" id="IPR002547">
    <property type="entry name" value="tRNA-bd_dom"/>
</dbReference>
<evidence type="ECO:0000313" key="18">
    <source>
        <dbReference type="EMBL" id="MPC17348.1"/>
    </source>
</evidence>
<gene>
    <name evidence="18" type="primary">yars</name>
    <name evidence="18" type="ORF">E2C01_010200</name>
</gene>
<dbReference type="Proteomes" id="UP000324222">
    <property type="component" value="Unassembled WGS sequence"/>
</dbReference>
<dbReference type="NCBIfam" id="TIGR00234">
    <property type="entry name" value="tyrS"/>
    <property type="match status" value="1"/>
</dbReference>
<feature type="domain" description="TRNA-binding" evidence="17">
    <location>
        <begin position="895"/>
        <end position="998"/>
    </location>
</feature>
<keyword evidence="8 15" id="KW-0067">ATP-binding</keyword>
<dbReference type="Gene3D" id="1.20.1050.10">
    <property type="match status" value="1"/>
</dbReference>
<dbReference type="GO" id="GO:0005737">
    <property type="term" value="C:cytoplasm"/>
    <property type="evidence" value="ECO:0007669"/>
    <property type="project" value="UniProtKB-SubCell"/>
</dbReference>
<evidence type="ECO:0000256" key="1">
    <source>
        <dbReference type="ARBA" id="ARBA00004123"/>
    </source>
</evidence>
<reference evidence="18 19" key="1">
    <citation type="submission" date="2019-05" db="EMBL/GenBank/DDBJ databases">
        <title>Another draft genome of Portunus trituberculatus and its Hox gene families provides insights of decapod evolution.</title>
        <authorList>
            <person name="Jeong J.-H."/>
            <person name="Song I."/>
            <person name="Kim S."/>
            <person name="Choi T."/>
            <person name="Kim D."/>
            <person name="Ryu S."/>
            <person name="Kim W."/>
        </authorList>
    </citation>
    <scope>NUCLEOTIDE SEQUENCE [LARGE SCALE GENOMIC DNA]</scope>
    <source>
        <tissue evidence="18">Muscle</tissue>
    </source>
</reference>
<dbReference type="Gene3D" id="1.10.240.10">
    <property type="entry name" value="Tyrosyl-Transfer RNA Synthetase"/>
    <property type="match status" value="2"/>
</dbReference>
<evidence type="ECO:0000313" key="19">
    <source>
        <dbReference type="Proteomes" id="UP000324222"/>
    </source>
</evidence>
<evidence type="ECO:0000256" key="10">
    <source>
        <dbReference type="ARBA" id="ARBA00022917"/>
    </source>
</evidence>
<dbReference type="GO" id="GO:0004831">
    <property type="term" value="F:tyrosine-tRNA ligase activity"/>
    <property type="evidence" value="ECO:0007669"/>
    <property type="project" value="UniProtKB-EC"/>
</dbReference>
<dbReference type="GO" id="GO:0005634">
    <property type="term" value="C:nucleus"/>
    <property type="evidence" value="ECO:0007669"/>
    <property type="project" value="UniProtKB-SubCell"/>
</dbReference>
<evidence type="ECO:0000256" key="11">
    <source>
        <dbReference type="ARBA" id="ARBA00023146"/>
    </source>
</evidence>
<comment type="subcellular location">
    <subcellularLocation>
        <location evidence="2">Cytoplasm</location>
    </subcellularLocation>
    <subcellularLocation>
        <location evidence="1">Nucleus</location>
    </subcellularLocation>
</comment>
<dbReference type="FunFam" id="3.40.50.620:FF:000040">
    <property type="entry name" value="Tyrosine--tRNA ligase"/>
    <property type="match status" value="1"/>
</dbReference>
<name>A0A5B7D7R1_PORTR</name>
<dbReference type="PRINTS" id="PR01040">
    <property type="entry name" value="TRNASYNTHTYR"/>
</dbReference>
<dbReference type="PANTHER" id="PTHR46264:SF4">
    <property type="entry name" value="TYROSINE--TRNA LIGASE, CYTOPLASMIC"/>
    <property type="match status" value="1"/>
</dbReference>
<dbReference type="GO" id="GO:0006437">
    <property type="term" value="P:tyrosyl-tRNA aminoacylation"/>
    <property type="evidence" value="ECO:0007669"/>
    <property type="project" value="InterPro"/>
</dbReference>
<evidence type="ECO:0000256" key="6">
    <source>
        <dbReference type="ARBA" id="ARBA00022598"/>
    </source>
</evidence>
<dbReference type="CDD" id="cd00805">
    <property type="entry name" value="TyrRS_core"/>
    <property type="match status" value="1"/>
</dbReference>
<evidence type="ECO:0000256" key="8">
    <source>
        <dbReference type="ARBA" id="ARBA00022840"/>
    </source>
</evidence>
<comment type="catalytic activity">
    <reaction evidence="13">
        <text>tRNA(Tyr) + L-tyrosine + ATP = L-tyrosyl-tRNA(Tyr) + AMP + diphosphate + H(+)</text>
        <dbReference type="Rhea" id="RHEA:10220"/>
        <dbReference type="Rhea" id="RHEA-COMP:9706"/>
        <dbReference type="Rhea" id="RHEA-COMP:9707"/>
        <dbReference type="ChEBI" id="CHEBI:15378"/>
        <dbReference type="ChEBI" id="CHEBI:30616"/>
        <dbReference type="ChEBI" id="CHEBI:33019"/>
        <dbReference type="ChEBI" id="CHEBI:58315"/>
        <dbReference type="ChEBI" id="CHEBI:78442"/>
        <dbReference type="ChEBI" id="CHEBI:78536"/>
        <dbReference type="ChEBI" id="CHEBI:456215"/>
        <dbReference type="EC" id="6.1.1.1"/>
    </reaction>
    <physiologicalReaction direction="left-to-right" evidence="13">
        <dbReference type="Rhea" id="RHEA:10221"/>
    </physiologicalReaction>
</comment>
<dbReference type="NCBIfam" id="NF006330">
    <property type="entry name" value="PRK08560.1"/>
    <property type="match status" value="1"/>
</dbReference>
<organism evidence="18 19">
    <name type="scientific">Portunus trituberculatus</name>
    <name type="common">Swimming crab</name>
    <name type="synonym">Neptunus trituberculatus</name>
    <dbReference type="NCBI Taxonomy" id="210409"/>
    <lineage>
        <taxon>Eukaryota</taxon>
        <taxon>Metazoa</taxon>
        <taxon>Ecdysozoa</taxon>
        <taxon>Arthropoda</taxon>
        <taxon>Crustacea</taxon>
        <taxon>Multicrustacea</taxon>
        <taxon>Malacostraca</taxon>
        <taxon>Eumalacostraca</taxon>
        <taxon>Eucarida</taxon>
        <taxon>Decapoda</taxon>
        <taxon>Pleocyemata</taxon>
        <taxon>Brachyura</taxon>
        <taxon>Eubrachyura</taxon>
        <taxon>Portunoidea</taxon>
        <taxon>Portunidae</taxon>
        <taxon>Portuninae</taxon>
        <taxon>Portunus</taxon>
    </lineage>
</organism>
<proteinExistence type="inferred from homology"/>
<keyword evidence="5 14" id="KW-0820">tRNA-binding</keyword>
<comment type="similarity">
    <text evidence="3 15">Belongs to the class-I aminoacyl-tRNA synthetase family.</text>
</comment>
<dbReference type="SUPFAM" id="SSF50249">
    <property type="entry name" value="Nucleic acid-binding proteins"/>
    <property type="match status" value="1"/>
</dbReference>
<dbReference type="CDD" id="cd02799">
    <property type="entry name" value="tRNA_bind_EMAP-II_like"/>
    <property type="match status" value="1"/>
</dbReference>
<dbReference type="Pfam" id="PF01588">
    <property type="entry name" value="tRNA_bind"/>
    <property type="match status" value="1"/>
</dbReference>
<dbReference type="EMBL" id="VSRR010000581">
    <property type="protein sequence ID" value="MPC17348.1"/>
    <property type="molecule type" value="Genomic_DNA"/>
</dbReference>
<evidence type="ECO:0000256" key="13">
    <source>
        <dbReference type="ARBA" id="ARBA00048400"/>
    </source>
</evidence>
<keyword evidence="6 15" id="KW-0436">Ligase</keyword>
<evidence type="ECO:0000259" key="17">
    <source>
        <dbReference type="PROSITE" id="PS50886"/>
    </source>
</evidence>
<evidence type="ECO:0000256" key="3">
    <source>
        <dbReference type="ARBA" id="ARBA00005594"/>
    </source>
</evidence>
<dbReference type="InterPro" id="IPR002305">
    <property type="entry name" value="aa-tRNA-synth_Ic"/>
</dbReference>
<dbReference type="Gene3D" id="2.40.50.140">
    <property type="entry name" value="Nucleic acid-binding proteins"/>
    <property type="match status" value="1"/>
</dbReference>
<evidence type="ECO:0000256" key="5">
    <source>
        <dbReference type="ARBA" id="ARBA00022555"/>
    </source>
</evidence>
<dbReference type="EC" id="6.1.1.1" evidence="15"/>
<protein>
    <recommendedName>
        <fullName evidence="15">Tyrosine--tRNA ligase</fullName>
        <ecNumber evidence="15">6.1.1.1</ecNumber>
    </recommendedName>
    <alternativeName>
        <fullName evidence="15">Tyrosyl-tRNA synthetase</fullName>
    </alternativeName>
</protein>
<evidence type="ECO:0000256" key="12">
    <source>
        <dbReference type="ARBA" id="ARBA00023242"/>
    </source>
</evidence>
<dbReference type="SUPFAM" id="SSF52374">
    <property type="entry name" value="Nucleotidylyl transferase"/>
    <property type="match status" value="2"/>
</dbReference>
<evidence type="ECO:0000256" key="4">
    <source>
        <dbReference type="ARBA" id="ARBA00022490"/>
    </source>
</evidence>
<dbReference type="OrthoDB" id="197206at2759"/>
<keyword evidence="10 15" id="KW-0648">Protein biosynthesis</keyword>
<keyword evidence="11 15" id="KW-0030">Aminoacyl-tRNA synthetase</keyword>
<keyword evidence="9 14" id="KW-0694">RNA-binding</keyword>
<dbReference type="InterPro" id="IPR014729">
    <property type="entry name" value="Rossmann-like_a/b/a_fold"/>
</dbReference>